<keyword evidence="1" id="KW-1015">Disulfide bond</keyword>
<protein>
    <submittedName>
        <fullName evidence="4">PI15-like protein</fullName>
    </submittedName>
</protein>
<comment type="caution">
    <text evidence="1">Lacks conserved residue(s) required for the propagation of feature annotation.</text>
</comment>
<feature type="domain" description="ShKT" evidence="3">
    <location>
        <begin position="291"/>
        <end position="322"/>
    </location>
</feature>
<keyword evidence="2" id="KW-0732">Signal</keyword>
<feature type="domain" description="ShKT" evidence="3">
    <location>
        <begin position="169"/>
        <end position="199"/>
    </location>
</feature>
<gene>
    <name evidence="4" type="ORF">MAR_038380</name>
</gene>
<dbReference type="InterPro" id="IPR003582">
    <property type="entry name" value="ShKT_dom"/>
</dbReference>
<evidence type="ECO:0000259" key="3">
    <source>
        <dbReference type="PROSITE" id="PS51670"/>
    </source>
</evidence>
<dbReference type="Gene3D" id="3.40.33.10">
    <property type="entry name" value="CAP"/>
    <property type="match status" value="1"/>
</dbReference>
<dbReference type="SUPFAM" id="SSF55797">
    <property type="entry name" value="PR-1-like"/>
    <property type="match status" value="1"/>
</dbReference>
<feature type="disulfide bond" evidence="1">
    <location>
        <begin position="183"/>
        <end position="196"/>
    </location>
</feature>
<feature type="domain" description="ShKT" evidence="3">
    <location>
        <begin position="227"/>
        <end position="258"/>
    </location>
</feature>
<reference evidence="4" key="1">
    <citation type="submission" date="2022-11" db="EMBL/GenBank/DDBJ databases">
        <title>Centuries of genome instability and evolution in soft-shell clam transmissible cancer (bioRxiv).</title>
        <authorList>
            <person name="Hart S.F.M."/>
            <person name="Yonemitsu M.A."/>
            <person name="Giersch R.M."/>
            <person name="Beal B.F."/>
            <person name="Arriagada G."/>
            <person name="Davis B.W."/>
            <person name="Ostrander E.A."/>
            <person name="Goff S.P."/>
            <person name="Metzger M.J."/>
        </authorList>
    </citation>
    <scope>NUCLEOTIDE SEQUENCE</scope>
    <source>
        <strain evidence="4">MELC-2E11</strain>
        <tissue evidence="4">Siphon/mantle</tissue>
    </source>
</reference>
<evidence type="ECO:0000313" key="5">
    <source>
        <dbReference type="Proteomes" id="UP001164746"/>
    </source>
</evidence>
<evidence type="ECO:0000256" key="1">
    <source>
        <dbReference type="PROSITE-ProRule" id="PRU01005"/>
    </source>
</evidence>
<name>A0ABY7FVE3_MYAAR</name>
<organism evidence="4 5">
    <name type="scientific">Mya arenaria</name>
    <name type="common">Soft-shell clam</name>
    <dbReference type="NCBI Taxonomy" id="6604"/>
    <lineage>
        <taxon>Eukaryota</taxon>
        <taxon>Metazoa</taxon>
        <taxon>Spiralia</taxon>
        <taxon>Lophotrochozoa</taxon>
        <taxon>Mollusca</taxon>
        <taxon>Bivalvia</taxon>
        <taxon>Autobranchia</taxon>
        <taxon>Heteroconchia</taxon>
        <taxon>Euheterodonta</taxon>
        <taxon>Imparidentia</taxon>
        <taxon>Neoheterodontei</taxon>
        <taxon>Myida</taxon>
        <taxon>Myoidea</taxon>
        <taxon>Myidae</taxon>
        <taxon>Mya</taxon>
    </lineage>
</organism>
<feature type="signal peptide" evidence="2">
    <location>
        <begin position="1"/>
        <end position="21"/>
    </location>
</feature>
<dbReference type="SMART" id="SM00254">
    <property type="entry name" value="ShKT"/>
    <property type="match status" value="4"/>
</dbReference>
<feature type="chain" id="PRO_5045622741" evidence="2">
    <location>
        <begin position="22"/>
        <end position="325"/>
    </location>
</feature>
<dbReference type="Proteomes" id="UP001164746">
    <property type="component" value="Chromosome 13"/>
</dbReference>
<sequence>MFCSLLTSAILLTAVFAAVFAEPATKFKDQLLVWSQTREVGCAIKKCPSMSGMGQHVKDAWYIGCWYDPKGNDMAEFPYLSGAACSACLEGQTCEDGLCAGVGKEKCEDKSPRKDCVMWEASGNCQSNKPYMEKNCRQSCGFCTGGKRSIYEDMESRMLADRAVDTGDCKDTRADCYDLRTSCSDSNVRADCPVTCDTCPSSRRSNLARGLLRELMMADRTVDTGDCKDTRADCHDLRTSCSNSAALRADCPVTCDTCPSSRRSDLAPLLARAALLEDLMLADRAVDTGACQDKRSDCHDQRMKCGSDPDLRKNCPVTCDTCPAQ</sequence>
<proteinExistence type="predicted"/>
<dbReference type="PROSITE" id="PS51670">
    <property type="entry name" value="SHKT"/>
    <property type="match status" value="4"/>
</dbReference>
<dbReference type="Pfam" id="PF01549">
    <property type="entry name" value="ShK"/>
    <property type="match status" value="4"/>
</dbReference>
<evidence type="ECO:0000256" key="2">
    <source>
        <dbReference type="SAM" id="SignalP"/>
    </source>
</evidence>
<dbReference type="InterPro" id="IPR035940">
    <property type="entry name" value="CAP_sf"/>
</dbReference>
<evidence type="ECO:0000313" key="4">
    <source>
        <dbReference type="EMBL" id="WAR24711.1"/>
    </source>
</evidence>
<dbReference type="Gene3D" id="1.10.10.1940">
    <property type="match status" value="1"/>
</dbReference>
<feature type="domain" description="ShKT" evidence="3">
    <location>
        <begin position="107"/>
        <end position="143"/>
    </location>
</feature>
<keyword evidence="5" id="KW-1185">Reference proteome</keyword>
<dbReference type="EMBL" id="CP111024">
    <property type="protein sequence ID" value="WAR24711.1"/>
    <property type="molecule type" value="Genomic_DNA"/>
</dbReference>
<accession>A0ABY7FVE3</accession>